<dbReference type="Proteomes" id="UP001201812">
    <property type="component" value="Unassembled WGS sequence"/>
</dbReference>
<keyword evidence="15" id="KW-1185">Reference proteome</keyword>
<keyword evidence="6" id="KW-0479">Metal-binding</keyword>
<evidence type="ECO:0000256" key="6">
    <source>
        <dbReference type="ARBA" id="ARBA00022723"/>
    </source>
</evidence>
<dbReference type="GO" id="GO:0046872">
    <property type="term" value="F:metal ion binding"/>
    <property type="evidence" value="ECO:0007669"/>
    <property type="project" value="UniProtKB-KW"/>
</dbReference>
<keyword evidence="3" id="KW-0813">Transport</keyword>
<evidence type="ECO:0000256" key="9">
    <source>
        <dbReference type="ARBA" id="ARBA00023004"/>
    </source>
</evidence>
<evidence type="ECO:0000256" key="3">
    <source>
        <dbReference type="ARBA" id="ARBA00022448"/>
    </source>
</evidence>
<reference evidence="14" key="1">
    <citation type="submission" date="2022-01" db="EMBL/GenBank/DDBJ databases">
        <title>Genome Sequence Resource for Two Populations of Ditylenchus destructor, the Migratory Endoparasitic Phytonematode.</title>
        <authorList>
            <person name="Zhang H."/>
            <person name="Lin R."/>
            <person name="Xie B."/>
        </authorList>
    </citation>
    <scope>NUCLEOTIDE SEQUENCE</scope>
    <source>
        <strain evidence="14">BazhouSP</strain>
    </source>
</reference>
<accession>A0AAD4MUZ2</accession>
<keyword evidence="4" id="KW-0349">Heme</keyword>
<feature type="transmembrane region" description="Helical" evidence="12">
    <location>
        <begin position="244"/>
        <end position="266"/>
    </location>
</feature>
<dbReference type="AlphaFoldDB" id="A0AAD4MUZ2"/>
<evidence type="ECO:0000256" key="1">
    <source>
        <dbReference type="ARBA" id="ARBA00001970"/>
    </source>
</evidence>
<keyword evidence="7" id="KW-0249">Electron transport</keyword>
<keyword evidence="5 12" id="KW-0812">Transmembrane</keyword>
<comment type="cofactor">
    <cofactor evidence="1">
        <name>heme b</name>
        <dbReference type="ChEBI" id="CHEBI:60344"/>
    </cofactor>
</comment>
<dbReference type="GO" id="GO:0020037">
    <property type="term" value="F:heme binding"/>
    <property type="evidence" value="ECO:0007669"/>
    <property type="project" value="TreeGrafter"/>
</dbReference>
<feature type="transmembrane region" description="Helical" evidence="12">
    <location>
        <begin position="31"/>
        <end position="58"/>
    </location>
</feature>
<organism evidence="14 15">
    <name type="scientific">Ditylenchus destructor</name>
    <dbReference type="NCBI Taxonomy" id="166010"/>
    <lineage>
        <taxon>Eukaryota</taxon>
        <taxon>Metazoa</taxon>
        <taxon>Ecdysozoa</taxon>
        <taxon>Nematoda</taxon>
        <taxon>Chromadorea</taxon>
        <taxon>Rhabditida</taxon>
        <taxon>Tylenchina</taxon>
        <taxon>Tylenchomorpha</taxon>
        <taxon>Sphaerularioidea</taxon>
        <taxon>Anguinidae</taxon>
        <taxon>Anguininae</taxon>
        <taxon>Ditylenchus</taxon>
    </lineage>
</organism>
<evidence type="ECO:0000259" key="13">
    <source>
        <dbReference type="PROSITE" id="PS50939"/>
    </source>
</evidence>
<dbReference type="PROSITE" id="PS50939">
    <property type="entry name" value="CYTOCHROME_B561"/>
    <property type="match status" value="1"/>
</dbReference>
<evidence type="ECO:0000256" key="5">
    <source>
        <dbReference type="ARBA" id="ARBA00022692"/>
    </source>
</evidence>
<evidence type="ECO:0000256" key="2">
    <source>
        <dbReference type="ARBA" id="ARBA00004141"/>
    </source>
</evidence>
<sequence length="267" mass="29441">MILAWTVLACSAILSARFLRDHWGDTKLCGVRIWFVIHRTVNTLTVLAFTGAFICIFFREEWAWVGPQIGGTERENTSPPAIHATLGILACCFGWVQPLNALLRCKPNGTYRIIYNFVHALFGFSAWLLAAGAIMVAILYFTPMPIFSDPALAKALYIAYLAIVAFAFFNLEVLRIRKNWLKSVFNPRNPKPSNGIAPDKFDHTTVLGAPQQNNFVDAAVAKAENATDAALAIKFKGINALQSVILVVCLTFAFACTLSICVLIAIR</sequence>
<dbReference type="Gene3D" id="1.20.120.1770">
    <property type="match status" value="1"/>
</dbReference>
<keyword evidence="9" id="KW-0408">Iron</keyword>
<proteinExistence type="predicted"/>
<evidence type="ECO:0000256" key="8">
    <source>
        <dbReference type="ARBA" id="ARBA00022989"/>
    </source>
</evidence>
<evidence type="ECO:0000256" key="7">
    <source>
        <dbReference type="ARBA" id="ARBA00022982"/>
    </source>
</evidence>
<feature type="transmembrane region" description="Helical" evidence="12">
    <location>
        <begin position="155"/>
        <end position="174"/>
    </location>
</feature>
<comment type="caution">
    <text evidence="14">The sequence shown here is derived from an EMBL/GenBank/DDBJ whole genome shotgun (WGS) entry which is preliminary data.</text>
</comment>
<evidence type="ECO:0000256" key="11">
    <source>
        <dbReference type="ARBA" id="ARBA00024225"/>
    </source>
</evidence>
<name>A0AAD4MUZ2_9BILA</name>
<dbReference type="CDD" id="cd08760">
    <property type="entry name" value="Cyt_b561_FRRS1_like"/>
    <property type="match status" value="1"/>
</dbReference>
<dbReference type="EMBL" id="JAKKPZ010000104">
    <property type="protein sequence ID" value="KAI1702153.1"/>
    <property type="molecule type" value="Genomic_DNA"/>
</dbReference>
<feature type="transmembrane region" description="Helical" evidence="12">
    <location>
        <begin position="113"/>
        <end position="143"/>
    </location>
</feature>
<evidence type="ECO:0000256" key="12">
    <source>
        <dbReference type="SAM" id="Phobius"/>
    </source>
</evidence>
<dbReference type="EC" id="7.2.1.3" evidence="11"/>
<evidence type="ECO:0000313" key="14">
    <source>
        <dbReference type="EMBL" id="KAI1702153.1"/>
    </source>
</evidence>
<dbReference type="GO" id="GO:0140571">
    <property type="term" value="F:transmembrane ascorbate ferrireductase activity"/>
    <property type="evidence" value="ECO:0007669"/>
    <property type="project" value="UniProtKB-EC"/>
</dbReference>
<comment type="subcellular location">
    <subcellularLocation>
        <location evidence="2">Membrane</location>
        <topology evidence="2">Multi-pass membrane protein</topology>
    </subcellularLocation>
</comment>
<gene>
    <name evidence="14" type="ORF">DdX_15668</name>
</gene>
<keyword evidence="10 12" id="KW-0472">Membrane</keyword>
<protein>
    <recommendedName>
        <fullName evidence="11">ascorbate ferrireductase (transmembrane)</fullName>
        <ecNumber evidence="11">7.2.1.3</ecNumber>
    </recommendedName>
</protein>
<dbReference type="PANTHER" id="PTHR15422:SF24">
    <property type="entry name" value="DOMON RELATED DOMAIN-CONTAINING PROTEIN"/>
    <property type="match status" value="1"/>
</dbReference>
<dbReference type="InterPro" id="IPR006593">
    <property type="entry name" value="Cyt_b561/ferric_Rdtase_TM"/>
</dbReference>
<dbReference type="PANTHER" id="PTHR15422">
    <property type="entry name" value="OS05G0565100 PROTEIN"/>
    <property type="match status" value="1"/>
</dbReference>
<keyword evidence="8 12" id="KW-1133">Transmembrane helix</keyword>
<evidence type="ECO:0000313" key="15">
    <source>
        <dbReference type="Proteomes" id="UP001201812"/>
    </source>
</evidence>
<dbReference type="SMART" id="SM00665">
    <property type="entry name" value="B561"/>
    <property type="match status" value="1"/>
</dbReference>
<dbReference type="GO" id="GO:0140575">
    <property type="term" value="F:transmembrane monodehydroascorbate reductase activity"/>
    <property type="evidence" value="ECO:0007669"/>
    <property type="project" value="InterPro"/>
</dbReference>
<evidence type="ECO:0000256" key="4">
    <source>
        <dbReference type="ARBA" id="ARBA00022617"/>
    </source>
</evidence>
<dbReference type="GO" id="GO:0016020">
    <property type="term" value="C:membrane"/>
    <property type="evidence" value="ECO:0007669"/>
    <property type="project" value="UniProtKB-SubCell"/>
</dbReference>
<dbReference type="InterPro" id="IPR045150">
    <property type="entry name" value="CYB561D1/2"/>
</dbReference>
<evidence type="ECO:0000256" key="10">
    <source>
        <dbReference type="ARBA" id="ARBA00023136"/>
    </source>
</evidence>
<feature type="domain" description="Cytochrome b561" evidence="13">
    <location>
        <begin position="1"/>
        <end position="177"/>
    </location>
</feature>